<keyword evidence="1" id="KW-1133">Transmembrane helix</keyword>
<feature type="transmembrane region" description="Helical" evidence="1">
    <location>
        <begin position="44"/>
        <end position="60"/>
    </location>
</feature>
<keyword evidence="1" id="KW-0472">Membrane</keyword>
<evidence type="ECO:0008006" key="4">
    <source>
        <dbReference type="Google" id="ProtNLM"/>
    </source>
</evidence>
<evidence type="ECO:0000313" key="2">
    <source>
        <dbReference type="EMBL" id="GGP21970.1"/>
    </source>
</evidence>
<proteinExistence type="predicted"/>
<evidence type="ECO:0000256" key="1">
    <source>
        <dbReference type="SAM" id="Phobius"/>
    </source>
</evidence>
<accession>A0A830GWR4</accession>
<organism evidence="2 3">
    <name type="scientific">Thermocladium modestius</name>
    <dbReference type="NCBI Taxonomy" id="62609"/>
    <lineage>
        <taxon>Archaea</taxon>
        <taxon>Thermoproteota</taxon>
        <taxon>Thermoprotei</taxon>
        <taxon>Thermoproteales</taxon>
        <taxon>Thermoproteaceae</taxon>
        <taxon>Thermocladium</taxon>
    </lineage>
</organism>
<dbReference type="EMBL" id="BMNL01000003">
    <property type="protein sequence ID" value="GGP21970.1"/>
    <property type="molecule type" value="Genomic_DNA"/>
</dbReference>
<reference evidence="2" key="1">
    <citation type="journal article" date="2014" name="Int. J. Syst. Evol. Microbiol.">
        <title>Complete genome sequence of Corynebacterium casei LMG S-19264T (=DSM 44701T), isolated from a smear-ripened cheese.</title>
        <authorList>
            <consortium name="US DOE Joint Genome Institute (JGI-PGF)"/>
            <person name="Walter F."/>
            <person name="Albersmeier A."/>
            <person name="Kalinowski J."/>
            <person name="Ruckert C."/>
        </authorList>
    </citation>
    <scope>NUCLEOTIDE SEQUENCE</scope>
    <source>
        <strain evidence="2">JCM 10088</strain>
    </source>
</reference>
<dbReference type="AlphaFoldDB" id="A0A830GWR4"/>
<keyword evidence="1" id="KW-0812">Transmembrane</keyword>
<sequence length="141" mass="15477">MPQAMLAMDVGVGLGDRVRVVLIVIPITGLLMVSSLFVEGLSRLLLLSLGVAVIYPLIMISKSVGRRRWGEIVGSFGNCVLYDNGIYINIAKGLDLFIEWRDISRWEAMKDGGSLIVTTDGTEIETPLPYGELEKRLPKNA</sequence>
<evidence type="ECO:0000313" key="3">
    <source>
        <dbReference type="Proteomes" id="UP000610960"/>
    </source>
</evidence>
<keyword evidence="3" id="KW-1185">Reference proteome</keyword>
<gene>
    <name evidence="2" type="ORF">GCM10007981_16040</name>
</gene>
<reference evidence="2" key="2">
    <citation type="submission" date="2020-09" db="EMBL/GenBank/DDBJ databases">
        <authorList>
            <person name="Sun Q."/>
            <person name="Ohkuma M."/>
        </authorList>
    </citation>
    <scope>NUCLEOTIDE SEQUENCE</scope>
    <source>
        <strain evidence="2">JCM 10088</strain>
    </source>
</reference>
<feature type="transmembrane region" description="Helical" evidence="1">
    <location>
        <begin position="20"/>
        <end position="38"/>
    </location>
</feature>
<comment type="caution">
    <text evidence="2">The sequence shown here is derived from an EMBL/GenBank/DDBJ whole genome shotgun (WGS) entry which is preliminary data.</text>
</comment>
<name>A0A830GWR4_9CREN</name>
<dbReference type="Proteomes" id="UP000610960">
    <property type="component" value="Unassembled WGS sequence"/>
</dbReference>
<protein>
    <recommendedName>
        <fullName evidence="4">PH domain-containing protein</fullName>
    </recommendedName>
</protein>